<dbReference type="Gene3D" id="3.20.20.370">
    <property type="entry name" value="Glycoside hydrolase/deacetylase"/>
    <property type="match status" value="1"/>
</dbReference>
<evidence type="ECO:0008006" key="2">
    <source>
        <dbReference type="Google" id="ProtNLM"/>
    </source>
</evidence>
<dbReference type="AlphaFoldDB" id="A0A3B0Z126"/>
<dbReference type="EMBL" id="UOFO01000109">
    <property type="protein sequence ID" value="VAW87015.1"/>
    <property type="molecule type" value="Genomic_DNA"/>
</dbReference>
<dbReference type="CDD" id="cd10935">
    <property type="entry name" value="CE4_WalW"/>
    <property type="match status" value="1"/>
</dbReference>
<name>A0A3B0Z126_9ZZZZ</name>
<dbReference type="GO" id="GO:0005975">
    <property type="term" value="P:carbohydrate metabolic process"/>
    <property type="evidence" value="ECO:0007669"/>
    <property type="project" value="InterPro"/>
</dbReference>
<sequence>MTDKESIFFVLSVDTEEEWDWSGPFPQNHFSVENTSRIPKFQSFCDQLGIKPTYFVNYAIANDPESVKRLKAPLDKGNCEIGGHLHPWCNPPVEEDVKDVNNSHAINLPMDLVEKKLENLSLKLEQEFGKKPCSFRSGRWGTNGAMLRLLVDKGYTIDSSIHPYYSDTSFSYHNAPSISYWPDYGECTVPGKQRDIYEMPVTAGYNRSNFVFWNRLHLILSKPPLSYFRLVGILWQLGIMRKIQLSPELADADNMIALVKAALKGGHRVIHMYFHSSSLLPGNTPYVKNEADEEAFYNNIEAVFRFLKENTDVHSCTLKEATKRILKEKKQCG</sequence>
<dbReference type="InterPro" id="IPR011330">
    <property type="entry name" value="Glyco_hydro/deAcase_b/a-brl"/>
</dbReference>
<organism evidence="1">
    <name type="scientific">hydrothermal vent metagenome</name>
    <dbReference type="NCBI Taxonomy" id="652676"/>
    <lineage>
        <taxon>unclassified sequences</taxon>
        <taxon>metagenomes</taxon>
        <taxon>ecological metagenomes</taxon>
    </lineage>
</organism>
<protein>
    <recommendedName>
        <fullName evidence="2">WalW protein</fullName>
    </recommendedName>
</protein>
<gene>
    <name evidence="1" type="ORF">MNBD_GAMMA16-585</name>
</gene>
<proteinExistence type="predicted"/>
<reference evidence="1" key="1">
    <citation type="submission" date="2018-06" db="EMBL/GenBank/DDBJ databases">
        <authorList>
            <person name="Zhirakovskaya E."/>
        </authorList>
    </citation>
    <scope>NUCLEOTIDE SEQUENCE</scope>
</reference>
<dbReference type="SUPFAM" id="SSF88713">
    <property type="entry name" value="Glycoside hydrolase/deacetylase"/>
    <property type="match status" value="1"/>
</dbReference>
<accession>A0A3B0Z126</accession>
<evidence type="ECO:0000313" key="1">
    <source>
        <dbReference type="EMBL" id="VAW87015.1"/>
    </source>
</evidence>